<dbReference type="EMBL" id="WTYT01000003">
    <property type="protein sequence ID" value="MXO65779.1"/>
    <property type="molecule type" value="Genomic_DNA"/>
</dbReference>
<accession>A0A6I4T5T4</accession>
<evidence type="ECO:0000313" key="2">
    <source>
        <dbReference type="EMBL" id="MXO65779.1"/>
    </source>
</evidence>
<keyword evidence="3" id="KW-1185">Reference proteome</keyword>
<protein>
    <submittedName>
        <fullName evidence="2">Helix-turn-helix domain-containing protein</fullName>
    </submittedName>
</protein>
<evidence type="ECO:0000259" key="1">
    <source>
        <dbReference type="PROSITE" id="PS01124"/>
    </source>
</evidence>
<dbReference type="PROSITE" id="PS01124">
    <property type="entry name" value="HTH_ARAC_FAMILY_2"/>
    <property type="match status" value="1"/>
</dbReference>
<dbReference type="InterPro" id="IPR046532">
    <property type="entry name" value="DUF6597"/>
</dbReference>
<name>A0A6I4T5T4_9SPHN</name>
<proteinExistence type="predicted"/>
<dbReference type="OrthoDB" id="2559672at2"/>
<evidence type="ECO:0000313" key="3">
    <source>
        <dbReference type="Proteomes" id="UP000438476"/>
    </source>
</evidence>
<dbReference type="Pfam" id="PF12833">
    <property type="entry name" value="HTH_18"/>
    <property type="match status" value="1"/>
</dbReference>
<feature type="domain" description="HTH araC/xylS-type" evidence="1">
    <location>
        <begin position="146"/>
        <end position="235"/>
    </location>
</feature>
<dbReference type="InterPro" id="IPR018060">
    <property type="entry name" value="HTH_AraC"/>
</dbReference>
<organism evidence="2 3">
    <name type="scientific">Altericroceibacterium endophyticum</name>
    <dbReference type="NCBI Taxonomy" id="1808508"/>
    <lineage>
        <taxon>Bacteria</taxon>
        <taxon>Pseudomonadati</taxon>
        <taxon>Pseudomonadota</taxon>
        <taxon>Alphaproteobacteria</taxon>
        <taxon>Sphingomonadales</taxon>
        <taxon>Erythrobacteraceae</taxon>
        <taxon>Altericroceibacterium</taxon>
    </lineage>
</organism>
<dbReference type="Proteomes" id="UP000438476">
    <property type="component" value="Unassembled WGS sequence"/>
</dbReference>
<dbReference type="SMART" id="SM00342">
    <property type="entry name" value="HTH_ARAC"/>
    <property type="match status" value="1"/>
</dbReference>
<reference evidence="2 3" key="1">
    <citation type="submission" date="2019-12" db="EMBL/GenBank/DDBJ databases">
        <title>Genomic-based taxomic classification of the family Erythrobacteraceae.</title>
        <authorList>
            <person name="Xu L."/>
        </authorList>
    </citation>
    <scope>NUCLEOTIDE SEQUENCE [LARGE SCALE GENOMIC DNA]</scope>
    <source>
        <strain evidence="2 3">LMG 29518</strain>
    </source>
</reference>
<gene>
    <name evidence="2" type="ORF">GRI91_08435</name>
</gene>
<comment type="caution">
    <text evidence="2">The sequence shown here is derived from an EMBL/GenBank/DDBJ whole genome shotgun (WGS) entry which is preliminary data.</text>
</comment>
<dbReference type="Gene3D" id="1.10.10.60">
    <property type="entry name" value="Homeodomain-like"/>
    <property type="match status" value="1"/>
</dbReference>
<dbReference type="AlphaFoldDB" id="A0A6I4T5T4"/>
<dbReference type="GO" id="GO:0043565">
    <property type="term" value="F:sequence-specific DNA binding"/>
    <property type="evidence" value="ECO:0007669"/>
    <property type="project" value="InterPro"/>
</dbReference>
<dbReference type="Pfam" id="PF20240">
    <property type="entry name" value="DUF6597"/>
    <property type="match status" value="1"/>
</dbReference>
<sequence>MDAPEDTFISCGMCNDITYIRMLMKGKWTAETADGTGHYEKQALLFGPHSHRMPITCTGPIATVGIGLRPGALHAITRLRSDQIVDRILPVEEFGLAQQDFTGALEPGSTPEDWLEIAENALIRLIDAKGARRPDPLCTAFDQACFANPNLSVSDFSDRHDVGIRRLERLVKRDFGLTPKQVLRRARALDLASQLCGVADSKEEAETLLRYCDQSHQIREFATFFGATPHQFAIHAKPLLTLNLETRQSRRLEELARIEPDDRPPWRDD</sequence>
<dbReference type="GO" id="GO:0003700">
    <property type="term" value="F:DNA-binding transcription factor activity"/>
    <property type="evidence" value="ECO:0007669"/>
    <property type="project" value="InterPro"/>
</dbReference>